<comment type="caution">
    <text evidence="5">The sequence shown here is derived from an EMBL/GenBank/DDBJ whole genome shotgun (WGS) entry which is preliminary data.</text>
</comment>
<dbReference type="AlphaFoldDB" id="A0AAD7PN70"/>
<feature type="compositionally biased region" description="Acidic residues" evidence="3">
    <location>
        <begin position="46"/>
        <end position="83"/>
    </location>
</feature>
<dbReference type="InterPro" id="IPR013272">
    <property type="entry name" value="Vps72/YL1_C"/>
</dbReference>
<feature type="domain" description="Vps72/YL1 C-terminal" evidence="4">
    <location>
        <begin position="264"/>
        <end position="293"/>
    </location>
</feature>
<organism evidence="5 6">
    <name type="scientific">Quillaja saponaria</name>
    <name type="common">Soap bark tree</name>
    <dbReference type="NCBI Taxonomy" id="32244"/>
    <lineage>
        <taxon>Eukaryota</taxon>
        <taxon>Viridiplantae</taxon>
        <taxon>Streptophyta</taxon>
        <taxon>Embryophyta</taxon>
        <taxon>Tracheophyta</taxon>
        <taxon>Spermatophyta</taxon>
        <taxon>Magnoliopsida</taxon>
        <taxon>eudicotyledons</taxon>
        <taxon>Gunneridae</taxon>
        <taxon>Pentapetalae</taxon>
        <taxon>rosids</taxon>
        <taxon>fabids</taxon>
        <taxon>Fabales</taxon>
        <taxon>Quillajaceae</taxon>
        <taxon>Quillaja</taxon>
    </lineage>
</organism>
<keyword evidence="6" id="KW-1185">Reference proteome</keyword>
<comment type="similarity">
    <text evidence="1">Belongs to the VPS72/YL1 family.</text>
</comment>
<accession>A0AAD7PN70</accession>
<feature type="coiled-coil region" evidence="2">
    <location>
        <begin position="177"/>
        <end position="211"/>
    </location>
</feature>
<feature type="region of interest" description="Disordered" evidence="3">
    <location>
        <begin position="1"/>
        <end position="144"/>
    </location>
</feature>
<feature type="compositionally biased region" description="Basic and acidic residues" evidence="3">
    <location>
        <begin position="129"/>
        <end position="144"/>
    </location>
</feature>
<name>A0AAD7PN70_QUISA</name>
<proteinExistence type="inferred from homology"/>
<dbReference type="GO" id="GO:0005634">
    <property type="term" value="C:nucleus"/>
    <property type="evidence" value="ECO:0007669"/>
    <property type="project" value="TreeGrafter"/>
</dbReference>
<dbReference type="Pfam" id="PF05764">
    <property type="entry name" value="YL1"/>
    <property type="match status" value="1"/>
</dbReference>
<sequence length="341" mass="39106">MENSSKDEAPVFLDRASRVSRGKRMSKLLNEEIEEDELFWNQDALKEEENDNNYQEEPEVADEFDSDFDEDEPEPDEEADNDGDERMQKKKRLIFPGKTLAKKKKKKKILSTLESSPKDENSTQQQSTIHEHHEVADDGGERIVRKSTRTSVIVRQAERDAIRAALQATMKPIKRKKEGEEKRMTQEEMLLEAAQTEIMNLRNLERVLAREEEVKRRAIVHKAVYSGPQIRYVSKDGCSYLDFTKGASFQSGICTTSVPYPEKAVCAITGLPAKYRDPKTGLPYATKEAFKIIRERFEEQGVGVRKEMGMGCLFDSLSDKGFLVKRKRSLTSNRSENLCLR</sequence>
<feature type="compositionally biased region" description="Basic residues" evidence="3">
    <location>
        <begin position="100"/>
        <end position="109"/>
    </location>
</feature>
<evidence type="ECO:0000256" key="1">
    <source>
        <dbReference type="ARBA" id="ARBA00006832"/>
    </source>
</evidence>
<evidence type="ECO:0000313" key="5">
    <source>
        <dbReference type="EMBL" id="KAJ7961723.1"/>
    </source>
</evidence>
<reference evidence="5" key="1">
    <citation type="journal article" date="2023" name="Science">
        <title>Elucidation of the pathway for biosynthesis of saponin adjuvants from the soapbark tree.</title>
        <authorList>
            <person name="Reed J."/>
            <person name="Orme A."/>
            <person name="El-Demerdash A."/>
            <person name="Owen C."/>
            <person name="Martin L.B.B."/>
            <person name="Misra R.C."/>
            <person name="Kikuchi S."/>
            <person name="Rejzek M."/>
            <person name="Martin A.C."/>
            <person name="Harkess A."/>
            <person name="Leebens-Mack J."/>
            <person name="Louveau T."/>
            <person name="Stephenson M.J."/>
            <person name="Osbourn A."/>
        </authorList>
    </citation>
    <scope>NUCLEOTIDE SEQUENCE</scope>
    <source>
        <strain evidence="5">S10</strain>
    </source>
</reference>
<protein>
    <submittedName>
        <fullName evidence="5">SWR1 complex subunit 2</fullName>
    </submittedName>
</protein>
<dbReference type="PANTHER" id="PTHR13275">
    <property type="entry name" value="YL-1 PROTEIN TRANSCRIPTION FACTOR-LIKE 1"/>
    <property type="match status" value="1"/>
</dbReference>
<evidence type="ECO:0000256" key="3">
    <source>
        <dbReference type="SAM" id="MobiDB-lite"/>
    </source>
</evidence>
<dbReference type="EMBL" id="JARAOO010000007">
    <property type="protein sequence ID" value="KAJ7961723.1"/>
    <property type="molecule type" value="Genomic_DNA"/>
</dbReference>
<dbReference type="KEGG" id="qsa:O6P43_017034"/>
<dbReference type="PANTHER" id="PTHR13275:SF4">
    <property type="entry name" value="VACUOLAR PROTEIN SORTING-ASSOCIATED PROTEIN 72 HOMOLOG"/>
    <property type="match status" value="1"/>
</dbReference>
<gene>
    <name evidence="5" type="ORF">O6P43_017034</name>
</gene>
<dbReference type="InterPro" id="IPR046757">
    <property type="entry name" value="YL1_N"/>
</dbReference>
<dbReference type="SMART" id="SM00993">
    <property type="entry name" value="YL1_C"/>
    <property type="match status" value="1"/>
</dbReference>
<evidence type="ECO:0000259" key="4">
    <source>
        <dbReference type="SMART" id="SM00993"/>
    </source>
</evidence>
<evidence type="ECO:0000313" key="6">
    <source>
        <dbReference type="Proteomes" id="UP001163823"/>
    </source>
</evidence>
<evidence type="ECO:0000256" key="2">
    <source>
        <dbReference type="SAM" id="Coils"/>
    </source>
</evidence>
<keyword evidence="2" id="KW-0175">Coiled coil</keyword>
<dbReference type="Proteomes" id="UP001163823">
    <property type="component" value="Chromosome 7"/>
</dbReference>
<dbReference type="Pfam" id="PF08265">
    <property type="entry name" value="YL1_C"/>
    <property type="match status" value="1"/>
</dbReference>